<evidence type="ECO:0000313" key="2">
    <source>
        <dbReference type="EMBL" id="TKW35368.1"/>
    </source>
</evidence>
<accession>A0A4U6VZ82</accession>
<dbReference type="CDD" id="cd22157">
    <property type="entry name" value="F-box_AtFBW1-like"/>
    <property type="match status" value="1"/>
</dbReference>
<dbReference type="PANTHER" id="PTHR35546">
    <property type="entry name" value="F-BOX PROTEIN INTERACTION DOMAIN PROTEIN-RELATED"/>
    <property type="match status" value="1"/>
</dbReference>
<dbReference type="Proteomes" id="UP000298652">
    <property type="component" value="Chromosome 2"/>
</dbReference>
<dbReference type="InterPro" id="IPR055290">
    <property type="entry name" value="At3g26010-like"/>
</dbReference>
<sequence length="347" mass="39453">MDAATQSPPAAYLPQDLVVEILSRLPTKSLCRFKCVSRSWHALISDPAHRHRFVQTLSGFFFCRRDTSTPPPWGFAGLSSASPPLVDPSRALLLALELRKDRAARLLQRAPPAALQLTGQWRRHRSRIVSRHRRRSTYVVCNPATGDWVALPQPSVEPGLDDTPRACSAALGFDPAVSPHFYVFQLHFTTSDDVIALVDAKGQSWRTITVPFDRSFGNGFVGHSQGRLLYMDEEPDENALEIYVLEDHSSEEYWTFKHRVSKVTLLAPQKFAWELDDLVAASHPCCDRIFFYDRQLKRLMYYDMNQGRVDVICTLEVADETQPLFPYVPLYSRTFDHPDGECITIMI</sequence>
<protein>
    <recommendedName>
        <fullName evidence="1">F-box domain-containing protein</fullName>
    </recommendedName>
</protein>
<evidence type="ECO:0000259" key="1">
    <source>
        <dbReference type="PROSITE" id="PS50181"/>
    </source>
</evidence>
<gene>
    <name evidence="2" type="ORF">SEVIR_2G366600v2</name>
</gene>
<organism evidence="2 3">
    <name type="scientific">Setaria viridis</name>
    <name type="common">Green bristlegrass</name>
    <name type="synonym">Setaria italica subsp. viridis</name>
    <dbReference type="NCBI Taxonomy" id="4556"/>
    <lineage>
        <taxon>Eukaryota</taxon>
        <taxon>Viridiplantae</taxon>
        <taxon>Streptophyta</taxon>
        <taxon>Embryophyta</taxon>
        <taxon>Tracheophyta</taxon>
        <taxon>Spermatophyta</taxon>
        <taxon>Magnoliopsida</taxon>
        <taxon>Liliopsida</taxon>
        <taxon>Poales</taxon>
        <taxon>Poaceae</taxon>
        <taxon>PACMAD clade</taxon>
        <taxon>Panicoideae</taxon>
        <taxon>Panicodae</taxon>
        <taxon>Paniceae</taxon>
        <taxon>Cenchrinae</taxon>
        <taxon>Setaria</taxon>
    </lineage>
</organism>
<dbReference type="InterPro" id="IPR001810">
    <property type="entry name" value="F-box_dom"/>
</dbReference>
<dbReference type="SUPFAM" id="SSF81383">
    <property type="entry name" value="F-box domain"/>
    <property type="match status" value="1"/>
</dbReference>
<dbReference type="Gramene" id="TKW35368">
    <property type="protein sequence ID" value="TKW35368"/>
    <property type="gene ID" value="SEVIR_2G366600v2"/>
</dbReference>
<dbReference type="SMART" id="SM00256">
    <property type="entry name" value="FBOX"/>
    <property type="match status" value="1"/>
</dbReference>
<name>A0A4U6VZ82_SETVI</name>
<dbReference type="AlphaFoldDB" id="A0A4U6VZ82"/>
<feature type="domain" description="F-box" evidence="1">
    <location>
        <begin position="7"/>
        <end position="57"/>
    </location>
</feature>
<dbReference type="Pfam" id="PF00646">
    <property type="entry name" value="F-box"/>
    <property type="match status" value="1"/>
</dbReference>
<evidence type="ECO:0000313" key="3">
    <source>
        <dbReference type="Proteomes" id="UP000298652"/>
    </source>
</evidence>
<dbReference type="OMA" id="ECITIMI"/>
<dbReference type="PROSITE" id="PS50181">
    <property type="entry name" value="FBOX"/>
    <property type="match status" value="1"/>
</dbReference>
<reference evidence="2" key="1">
    <citation type="submission" date="2019-03" db="EMBL/GenBank/DDBJ databases">
        <title>WGS assembly of Setaria viridis.</title>
        <authorList>
            <person name="Huang P."/>
            <person name="Jenkins J."/>
            <person name="Grimwood J."/>
            <person name="Barry K."/>
            <person name="Healey A."/>
            <person name="Mamidi S."/>
            <person name="Sreedasyam A."/>
            <person name="Shu S."/>
            <person name="Feldman M."/>
            <person name="Wu J."/>
            <person name="Yu Y."/>
            <person name="Chen C."/>
            <person name="Johnson J."/>
            <person name="Rokhsar D."/>
            <person name="Baxter I."/>
            <person name="Schmutz J."/>
            <person name="Brutnell T."/>
            <person name="Kellogg E."/>
        </authorList>
    </citation>
    <scope>NUCLEOTIDE SEQUENCE [LARGE SCALE GENOMIC DNA]</scope>
</reference>
<dbReference type="PANTHER" id="PTHR35546:SF80">
    <property type="entry name" value="F-BOX DOMAIN CONTAINING PROTEIN EXPRESSED"/>
    <property type="match status" value="1"/>
</dbReference>
<proteinExistence type="predicted"/>
<dbReference type="InterPro" id="IPR036047">
    <property type="entry name" value="F-box-like_dom_sf"/>
</dbReference>
<keyword evidence="3" id="KW-1185">Reference proteome</keyword>
<dbReference type="Gene3D" id="1.20.1280.50">
    <property type="match status" value="1"/>
</dbReference>
<dbReference type="EMBL" id="CM016553">
    <property type="protein sequence ID" value="TKW35368.1"/>
    <property type="molecule type" value="Genomic_DNA"/>
</dbReference>